<dbReference type="InterPro" id="IPR040369">
    <property type="entry name" value="ARMC9"/>
</dbReference>
<dbReference type="GO" id="GO:0036064">
    <property type="term" value="C:ciliary basal body"/>
    <property type="evidence" value="ECO:0007669"/>
    <property type="project" value="InterPro"/>
</dbReference>
<keyword evidence="5" id="KW-0966">Cell projection</keyword>
<evidence type="ECO:0000256" key="1">
    <source>
        <dbReference type="ARBA" id="ARBA00004114"/>
    </source>
</evidence>
<dbReference type="InterPro" id="IPR056327">
    <property type="entry name" value="ARMC9_CTLH-like_dom"/>
</dbReference>
<dbReference type="GO" id="GO:0005814">
    <property type="term" value="C:centriole"/>
    <property type="evidence" value="ECO:0007669"/>
    <property type="project" value="UniProtKB-SubCell"/>
</dbReference>
<reference evidence="9" key="1">
    <citation type="submission" date="2021-02" db="EMBL/GenBank/DDBJ databases">
        <authorList>
            <person name="Nowell W R."/>
        </authorList>
    </citation>
    <scope>NUCLEOTIDE SEQUENCE</scope>
</reference>
<dbReference type="Pfam" id="PF23138">
    <property type="entry name" value="CTLH_Armc9"/>
    <property type="match status" value="1"/>
</dbReference>
<evidence type="ECO:0000313" key="10">
    <source>
        <dbReference type="Proteomes" id="UP000663891"/>
    </source>
</evidence>
<evidence type="ECO:0000259" key="8">
    <source>
        <dbReference type="Pfam" id="PF23138"/>
    </source>
</evidence>
<dbReference type="AlphaFoldDB" id="A0A814WSA1"/>
<dbReference type="Proteomes" id="UP000663891">
    <property type="component" value="Unassembled WGS sequence"/>
</dbReference>
<dbReference type="PROSITE" id="PS50896">
    <property type="entry name" value="LISH"/>
    <property type="match status" value="1"/>
</dbReference>
<dbReference type="PANTHER" id="PTHR14881:SF4">
    <property type="entry name" value="LISH DOMAIN-CONTAINING PROTEIN ARMC9"/>
    <property type="match status" value="1"/>
</dbReference>
<evidence type="ECO:0000259" key="7">
    <source>
        <dbReference type="Pfam" id="PF21050"/>
    </source>
</evidence>
<keyword evidence="6" id="KW-0175">Coiled coil</keyword>
<feature type="domain" description="LisH" evidence="7">
    <location>
        <begin position="489"/>
        <end position="608"/>
    </location>
</feature>
<gene>
    <name evidence="9" type="ORF">VCS650_LOCUS25692</name>
</gene>
<evidence type="ECO:0000313" key="9">
    <source>
        <dbReference type="EMBL" id="CAF1202158.1"/>
    </source>
</evidence>
<dbReference type="InterPro" id="IPR048959">
    <property type="entry name" value="ARMC9_ARM_dom"/>
</dbReference>
<protein>
    <recommendedName>
        <fullName evidence="3">LisH domain-containing protein ARMC9</fullName>
    </recommendedName>
</protein>
<evidence type="ECO:0000256" key="3">
    <source>
        <dbReference type="ARBA" id="ARBA00021146"/>
    </source>
</evidence>
<organism evidence="9 10">
    <name type="scientific">Adineta steineri</name>
    <dbReference type="NCBI Taxonomy" id="433720"/>
    <lineage>
        <taxon>Eukaryota</taxon>
        <taxon>Metazoa</taxon>
        <taxon>Spiralia</taxon>
        <taxon>Gnathifera</taxon>
        <taxon>Rotifera</taxon>
        <taxon>Eurotatoria</taxon>
        <taxon>Bdelloidea</taxon>
        <taxon>Adinetida</taxon>
        <taxon>Adinetidae</taxon>
        <taxon>Adineta</taxon>
    </lineage>
</organism>
<dbReference type="PANTHER" id="PTHR14881">
    <property type="entry name" value="LISH DOMAIN-CONTAINING PROTEIN ARMC9"/>
    <property type="match status" value="1"/>
</dbReference>
<feature type="coiled-coil region" evidence="6">
    <location>
        <begin position="213"/>
        <end position="240"/>
    </location>
</feature>
<dbReference type="Gene3D" id="1.25.10.10">
    <property type="entry name" value="Leucine-rich Repeat Variant"/>
    <property type="match status" value="1"/>
</dbReference>
<evidence type="ECO:0000256" key="4">
    <source>
        <dbReference type="ARBA" id="ARBA00022794"/>
    </source>
</evidence>
<dbReference type="OrthoDB" id="538223at2759"/>
<dbReference type="Pfam" id="PF21050">
    <property type="entry name" value="ARMC9_ARM"/>
    <property type="match status" value="1"/>
</dbReference>
<evidence type="ECO:0000256" key="6">
    <source>
        <dbReference type="SAM" id="Coils"/>
    </source>
</evidence>
<accession>A0A814WSA1</accession>
<sequence length="754" mass="86626">MSQPIDSRINDYINEYLTSKGYSNTVNTFLQERQDHQEPIDEINNENLDNKEKEKETYNTIKENMLKQLDDGNREEFFQLWSEHIPSNIINNDSTMKSLEFLIYTHFAVYYLRSNISDNNELLAQENMEVFKVYIESIRGRAISQTSDLLPLFALPYVTEPEKHASFQELFSDEWPVQLRIKVSNFLDWVFSNRSSPNLVELLQNGERASHVLVQLNNENEELKYRNRETSRQLKNLSTDYYNLINITMELVETLQQAIVGKTITVHHIETSRQLKNLSTDYYNLINITMELVETLQQAIVGKTITNDYIDNVCARLLLARTQESMSNMLNSSQLGTDDPFIEKLDYGKIKRDIVSISTSAREKALLLQALRWKLTKAKSDFQREKMLESFIGCDLLGCRSDIEQQAKIIKQLSSPIGSDAYYVKEEWARLINTIASLRKGRNYLAPNESLIISMQKAAISEASDTLIKQHLLAALQKLSLRRSVQTIMINQNTIKWLIPLLSHTDRLSDYTLEYGVALLMNLCLRTNGRKKCAEIAEQAITVLSSLLTHPNQETRPYVNSSLYSILTLKSIRDRAMSLNLDNHLRSLIRVEKTNSETKGQLEFLLNLLLKGGDQDGRQTSDNEQDNDDEDQDIMEADLDLADKLRATDKELSGDILIDEHYISQKIPLNNKLQRATTNNMKYKSTNDPVLHRPTTPGHVRQSMAAHAVDSLVNSLAIDDLYRSHSDGFESIIYTDSTKKHFSSNNEPRISNKE</sequence>
<dbReference type="EMBL" id="CAJNON010000333">
    <property type="protein sequence ID" value="CAF1202158.1"/>
    <property type="molecule type" value="Genomic_DNA"/>
</dbReference>
<proteinExistence type="predicted"/>
<dbReference type="InterPro" id="IPR016024">
    <property type="entry name" value="ARM-type_fold"/>
</dbReference>
<name>A0A814WSA1_9BILA</name>
<comment type="caution">
    <text evidence="9">The sequence shown here is derived from an EMBL/GenBank/DDBJ whole genome shotgun (WGS) entry which is preliminary data.</text>
</comment>
<dbReference type="InterPro" id="IPR006594">
    <property type="entry name" value="LisH"/>
</dbReference>
<dbReference type="GO" id="GO:0060271">
    <property type="term" value="P:cilium assembly"/>
    <property type="evidence" value="ECO:0007669"/>
    <property type="project" value="InterPro"/>
</dbReference>
<evidence type="ECO:0000256" key="5">
    <source>
        <dbReference type="ARBA" id="ARBA00023273"/>
    </source>
</evidence>
<dbReference type="GO" id="GO:0097542">
    <property type="term" value="C:ciliary tip"/>
    <property type="evidence" value="ECO:0007669"/>
    <property type="project" value="TreeGrafter"/>
</dbReference>
<evidence type="ECO:0000256" key="2">
    <source>
        <dbReference type="ARBA" id="ARBA00004120"/>
    </source>
</evidence>
<feature type="domain" description="ARMC9 CTLH-like" evidence="8">
    <location>
        <begin position="60"/>
        <end position="192"/>
    </location>
</feature>
<comment type="subcellular location">
    <subcellularLocation>
        <location evidence="2">Cytoplasm</location>
        <location evidence="2">Cytoskeleton</location>
        <location evidence="2">Cilium basal body</location>
    </subcellularLocation>
    <subcellularLocation>
        <location evidence="1">Cytoplasm</location>
        <location evidence="1">Cytoskeleton</location>
        <location evidence="1">Microtubule organizing center</location>
        <location evidence="1">Centrosome</location>
        <location evidence="1">Centriole</location>
    </subcellularLocation>
</comment>
<keyword evidence="4" id="KW-0970">Cilium biogenesis/degradation</keyword>
<dbReference type="SUPFAM" id="SSF48371">
    <property type="entry name" value="ARM repeat"/>
    <property type="match status" value="2"/>
</dbReference>
<dbReference type="InterPro" id="IPR011989">
    <property type="entry name" value="ARM-like"/>
</dbReference>